<evidence type="ECO:0000256" key="1">
    <source>
        <dbReference type="ARBA" id="ARBA00005791"/>
    </source>
</evidence>
<feature type="region of interest" description="Disordered" evidence="6">
    <location>
        <begin position="1"/>
        <end position="24"/>
    </location>
</feature>
<dbReference type="GO" id="GO:0016491">
    <property type="term" value="F:oxidoreductase activity"/>
    <property type="evidence" value="ECO:0007669"/>
    <property type="project" value="UniProtKB-KW"/>
</dbReference>
<feature type="transmembrane region" description="Helical" evidence="7">
    <location>
        <begin position="28"/>
        <end position="48"/>
    </location>
</feature>
<dbReference type="EMBL" id="MEYI01000048">
    <property type="protein sequence ID" value="OGD23224.1"/>
    <property type="molecule type" value="Genomic_DNA"/>
</dbReference>
<evidence type="ECO:0000256" key="5">
    <source>
        <dbReference type="ARBA" id="ARBA00023284"/>
    </source>
</evidence>
<dbReference type="Pfam" id="PF13462">
    <property type="entry name" value="Thioredoxin_4"/>
    <property type="match status" value="1"/>
</dbReference>
<feature type="domain" description="Thioredoxin" evidence="8">
    <location>
        <begin position="55"/>
        <end position="260"/>
    </location>
</feature>
<proteinExistence type="inferred from homology"/>
<comment type="similarity">
    <text evidence="1">Belongs to the thioredoxin family. DsbA subfamily.</text>
</comment>
<dbReference type="SUPFAM" id="SSF52833">
    <property type="entry name" value="Thioredoxin-like"/>
    <property type="match status" value="1"/>
</dbReference>
<accession>A0A1F5AYF9</accession>
<dbReference type="InterPro" id="IPR036249">
    <property type="entry name" value="Thioredoxin-like_sf"/>
</dbReference>
<dbReference type="InterPro" id="IPR012336">
    <property type="entry name" value="Thioredoxin-like_fold"/>
</dbReference>
<dbReference type="Gene3D" id="3.40.30.10">
    <property type="entry name" value="Glutaredoxin"/>
    <property type="match status" value="1"/>
</dbReference>
<keyword evidence="7" id="KW-1133">Transmembrane helix</keyword>
<keyword evidence="2" id="KW-0732">Signal</keyword>
<keyword evidence="7" id="KW-0472">Membrane</keyword>
<gene>
    <name evidence="9" type="ORF">A2Z10_03775</name>
</gene>
<sequence length="261" mass="27424">MENEEMKSPDVPETSGGASAQKTSGNQWSVPVAIIAAGIIVALAIFYGGAENSKQTPKVNAPVAGQPTAGTPEQKEIVVKPISASDHVLGDVATADAIVVEYSDLECPFCKRFHSTMQQVVASYTGKVAWVYRHFPLDQLHSKARKEAEATECAAELGGNEKFWAYTDRLMEVTPANNGLDLAELPKIAAYVGLDKAKFSACLDSGKYAAAIQASVQDAMAAGAQGTPYSVVITKSGKKSVIPGALPLEQVKGIIDAALAN</sequence>
<evidence type="ECO:0000256" key="2">
    <source>
        <dbReference type="ARBA" id="ARBA00022729"/>
    </source>
</evidence>
<organism evidence="9 10">
    <name type="scientific">Candidatus Azambacteria bacterium RBG_16_47_10</name>
    <dbReference type="NCBI Taxonomy" id="1797292"/>
    <lineage>
        <taxon>Bacteria</taxon>
        <taxon>Candidatus Azamiibacteriota</taxon>
    </lineage>
</organism>
<dbReference type="PANTHER" id="PTHR13887:SF14">
    <property type="entry name" value="DISULFIDE BOND FORMATION PROTEIN D"/>
    <property type="match status" value="1"/>
</dbReference>
<name>A0A1F5AYF9_9BACT</name>
<dbReference type="PROSITE" id="PS51352">
    <property type="entry name" value="THIOREDOXIN_2"/>
    <property type="match status" value="1"/>
</dbReference>
<evidence type="ECO:0000256" key="6">
    <source>
        <dbReference type="SAM" id="MobiDB-lite"/>
    </source>
</evidence>
<dbReference type="PANTHER" id="PTHR13887">
    <property type="entry name" value="GLUTATHIONE S-TRANSFERASE KAPPA"/>
    <property type="match status" value="1"/>
</dbReference>
<dbReference type="Proteomes" id="UP000176639">
    <property type="component" value="Unassembled WGS sequence"/>
</dbReference>
<evidence type="ECO:0000256" key="7">
    <source>
        <dbReference type="SAM" id="Phobius"/>
    </source>
</evidence>
<evidence type="ECO:0000313" key="10">
    <source>
        <dbReference type="Proteomes" id="UP000176639"/>
    </source>
</evidence>
<evidence type="ECO:0000259" key="8">
    <source>
        <dbReference type="PROSITE" id="PS51352"/>
    </source>
</evidence>
<evidence type="ECO:0000256" key="4">
    <source>
        <dbReference type="ARBA" id="ARBA00023157"/>
    </source>
</evidence>
<evidence type="ECO:0000256" key="3">
    <source>
        <dbReference type="ARBA" id="ARBA00023002"/>
    </source>
</evidence>
<comment type="caution">
    <text evidence="9">The sequence shown here is derived from an EMBL/GenBank/DDBJ whole genome shotgun (WGS) entry which is preliminary data.</text>
</comment>
<keyword evidence="4" id="KW-1015">Disulfide bond</keyword>
<reference evidence="9 10" key="1">
    <citation type="journal article" date="2016" name="Nat. Commun.">
        <title>Thousands of microbial genomes shed light on interconnected biogeochemical processes in an aquifer system.</title>
        <authorList>
            <person name="Anantharaman K."/>
            <person name="Brown C.T."/>
            <person name="Hug L.A."/>
            <person name="Sharon I."/>
            <person name="Castelle C.J."/>
            <person name="Probst A.J."/>
            <person name="Thomas B.C."/>
            <person name="Singh A."/>
            <person name="Wilkins M.J."/>
            <person name="Karaoz U."/>
            <person name="Brodie E.L."/>
            <person name="Williams K.H."/>
            <person name="Hubbard S.S."/>
            <person name="Banfield J.F."/>
        </authorList>
    </citation>
    <scope>NUCLEOTIDE SEQUENCE [LARGE SCALE GENOMIC DNA]</scope>
</reference>
<dbReference type="InterPro" id="IPR013766">
    <property type="entry name" value="Thioredoxin_domain"/>
</dbReference>
<evidence type="ECO:0000313" key="9">
    <source>
        <dbReference type="EMBL" id="OGD23224.1"/>
    </source>
</evidence>
<keyword evidence="3" id="KW-0560">Oxidoreductase</keyword>
<keyword evidence="7" id="KW-0812">Transmembrane</keyword>
<dbReference type="AlphaFoldDB" id="A0A1F5AYF9"/>
<keyword evidence="5" id="KW-0676">Redox-active center</keyword>
<feature type="compositionally biased region" description="Basic and acidic residues" evidence="6">
    <location>
        <begin position="1"/>
        <end position="10"/>
    </location>
</feature>
<protein>
    <recommendedName>
        <fullName evidence="8">Thioredoxin domain-containing protein</fullName>
    </recommendedName>
</protein>